<comment type="caution">
    <text evidence="2">The sequence shown here is derived from an EMBL/GenBank/DDBJ whole genome shotgun (WGS) entry which is preliminary data.</text>
</comment>
<evidence type="ECO:0000313" key="2">
    <source>
        <dbReference type="EMBL" id="ROV87514.1"/>
    </source>
</evidence>
<reference evidence="2 3" key="1">
    <citation type="submission" date="2015-09" db="EMBL/GenBank/DDBJ databases">
        <title>Host preference determinants of Valsa canker pathogens revealed by comparative genomics.</title>
        <authorList>
            <person name="Yin Z."/>
            <person name="Huang L."/>
        </authorList>
    </citation>
    <scope>NUCLEOTIDE SEQUENCE [LARGE SCALE GENOMIC DNA]</scope>
    <source>
        <strain evidence="2 3">YSFL</strain>
    </source>
</reference>
<dbReference type="EMBL" id="LJZO01000081">
    <property type="protein sequence ID" value="ROV87514.1"/>
    <property type="molecule type" value="Genomic_DNA"/>
</dbReference>
<dbReference type="AlphaFoldDB" id="A0A423V9Q2"/>
<feature type="compositionally biased region" description="Basic residues" evidence="1">
    <location>
        <begin position="48"/>
        <end position="59"/>
    </location>
</feature>
<evidence type="ECO:0000313" key="3">
    <source>
        <dbReference type="Proteomes" id="UP000284375"/>
    </source>
</evidence>
<evidence type="ECO:0000256" key="1">
    <source>
        <dbReference type="SAM" id="MobiDB-lite"/>
    </source>
</evidence>
<name>A0A423V9Q2_CYTCH</name>
<organism evidence="2 3">
    <name type="scientific">Cytospora chrysosperma</name>
    <name type="common">Cytospora canker fungus</name>
    <name type="synonym">Sphaeria chrysosperma</name>
    <dbReference type="NCBI Taxonomy" id="252740"/>
    <lineage>
        <taxon>Eukaryota</taxon>
        <taxon>Fungi</taxon>
        <taxon>Dikarya</taxon>
        <taxon>Ascomycota</taxon>
        <taxon>Pezizomycotina</taxon>
        <taxon>Sordariomycetes</taxon>
        <taxon>Sordariomycetidae</taxon>
        <taxon>Diaporthales</taxon>
        <taxon>Cytosporaceae</taxon>
        <taxon>Cytospora</taxon>
    </lineage>
</organism>
<protein>
    <submittedName>
        <fullName evidence="2">Uncharacterized protein</fullName>
    </submittedName>
</protein>
<dbReference type="Proteomes" id="UP000284375">
    <property type="component" value="Unassembled WGS sequence"/>
</dbReference>
<keyword evidence="3" id="KW-1185">Reference proteome</keyword>
<feature type="compositionally biased region" description="Basic and acidic residues" evidence="1">
    <location>
        <begin position="13"/>
        <end position="23"/>
    </location>
</feature>
<accession>A0A423V9Q2</accession>
<proteinExistence type="predicted"/>
<gene>
    <name evidence="2" type="ORF">VSDG_09917</name>
</gene>
<sequence>MEPPAQRSATPERIAETDPHRDVSFAAGPANQSRPAHTAIRIRNGTKNTHRSTHLTRLT</sequence>
<feature type="region of interest" description="Disordered" evidence="1">
    <location>
        <begin position="1"/>
        <end position="59"/>
    </location>
</feature>